<accession>F2UBG6</accession>
<feature type="compositionally biased region" description="Low complexity" evidence="2">
    <location>
        <begin position="643"/>
        <end position="660"/>
    </location>
</feature>
<feature type="region of interest" description="Disordered" evidence="2">
    <location>
        <begin position="1"/>
        <end position="28"/>
    </location>
</feature>
<keyword evidence="1" id="KW-0175">Coiled coil</keyword>
<keyword evidence="4" id="KW-1185">Reference proteome</keyword>
<dbReference type="InParanoid" id="F2UBG6"/>
<feature type="compositionally biased region" description="Polar residues" evidence="2">
    <location>
        <begin position="340"/>
        <end position="355"/>
    </location>
</feature>
<feature type="region of interest" description="Disordered" evidence="2">
    <location>
        <begin position="812"/>
        <end position="852"/>
    </location>
</feature>
<feature type="compositionally biased region" description="Basic residues" evidence="2">
    <location>
        <begin position="8"/>
        <end position="24"/>
    </location>
</feature>
<evidence type="ECO:0000313" key="3">
    <source>
        <dbReference type="EMBL" id="EGD73832.1"/>
    </source>
</evidence>
<dbReference type="GeneID" id="16073972"/>
<feature type="compositionally biased region" description="Low complexity" evidence="2">
    <location>
        <begin position="409"/>
        <end position="426"/>
    </location>
</feature>
<feature type="region of interest" description="Disordered" evidence="2">
    <location>
        <begin position="971"/>
        <end position="995"/>
    </location>
</feature>
<dbReference type="KEGG" id="sre:PTSG_05526"/>
<feature type="region of interest" description="Disordered" evidence="2">
    <location>
        <begin position="292"/>
        <end position="511"/>
    </location>
</feature>
<feature type="compositionally biased region" description="Low complexity" evidence="2">
    <location>
        <begin position="485"/>
        <end position="507"/>
    </location>
</feature>
<dbReference type="OrthoDB" id="2250192at2759"/>
<dbReference type="EMBL" id="GL832967">
    <property type="protein sequence ID" value="EGD73832.1"/>
    <property type="molecule type" value="Genomic_DNA"/>
</dbReference>
<protein>
    <recommendedName>
        <fullName evidence="5">Calponin-homology (CH) domain-containing protein</fullName>
    </recommendedName>
</protein>
<feature type="region of interest" description="Disordered" evidence="2">
    <location>
        <begin position="569"/>
        <end position="661"/>
    </location>
</feature>
<feature type="coiled-coil region" evidence="1">
    <location>
        <begin position="718"/>
        <end position="809"/>
    </location>
</feature>
<dbReference type="PANTHER" id="PTHR24330:SF19">
    <property type="entry name" value="MEDIATOR OF RNA POLYMERASE II TRANSCRIPTION SUBUNIT 29"/>
    <property type="match status" value="1"/>
</dbReference>
<dbReference type="Proteomes" id="UP000007799">
    <property type="component" value="Unassembled WGS sequence"/>
</dbReference>
<reference evidence="3" key="1">
    <citation type="submission" date="2009-08" db="EMBL/GenBank/DDBJ databases">
        <title>Annotation of Salpingoeca rosetta.</title>
        <authorList>
            <consortium name="The Broad Institute Genome Sequencing Platform"/>
            <person name="Russ C."/>
            <person name="Cuomo C."/>
            <person name="Burger G."/>
            <person name="Gray M.W."/>
            <person name="Holland P.W.H."/>
            <person name="King N."/>
            <person name="Lang F.B.F."/>
            <person name="Roger A.J."/>
            <person name="Ruiz-Trillo I."/>
            <person name="Young S.K."/>
            <person name="Zeng Q."/>
            <person name="Gargeya S."/>
            <person name="Alvarado L."/>
            <person name="Berlin A."/>
            <person name="Chapman S.B."/>
            <person name="Chen Z."/>
            <person name="Freedman E."/>
            <person name="Gellesch M."/>
            <person name="Goldberg J."/>
            <person name="Griggs A."/>
            <person name="Gujja S."/>
            <person name="Heilman E."/>
            <person name="Heiman D."/>
            <person name="Howarth C."/>
            <person name="Mehta T."/>
            <person name="Neiman D."/>
            <person name="Pearson M."/>
            <person name="Roberts A."/>
            <person name="Saif S."/>
            <person name="Shea T."/>
            <person name="Shenoy N."/>
            <person name="Sisk P."/>
            <person name="Stolte C."/>
            <person name="Sykes S."/>
            <person name="White J."/>
            <person name="Yandava C."/>
            <person name="Haas B."/>
            <person name="Nusbaum C."/>
            <person name="Birren B."/>
        </authorList>
    </citation>
    <scope>NUCLEOTIDE SEQUENCE [LARGE SCALE GENOMIC DNA]</scope>
    <source>
        <strain evidence="3">ATCC 50818</strain>
    </source>
</reference>
<evidence type="ECO:0000256" key="2">
    <source>
        <dbReference type="SAM" id="MobiDB-lite"/>
    </source>
</evidence>
<evidence type="ECO:0008006" key="5">
    <source>
        <dbReference type="Google" id="ProtNLM"/>
    </source>
</evidence>
<evidence type="ECO:0000313" key="4">
    <source>
        <dbReference type="Proteomes" id="UP000007799"/>
    </source>
</evidence>
<feature type="coiled-coil region" evidence="1">
    <location>
        <begin position="881"/>
        <end position="947"/>
    </location>
</feature>
<dbReference type="InterPro" id="IPR052145">
    <property type="entry name" value="Mediator/Homeobox_domain"/>
</dbReference>
<feature type="compositionally biased region" description="Polar residues" evidence="2">
    <location>
        <begin position="394"/>
        <end position="404"/>
    </location>
</feature>
<dbReference type="RefSeq" id="XP_004993395.1">
    <property type="nucleotide sequence ID" value="XM_004993338.1"/>
</dbReference>
<dbReference type="SUPFAM" id="SSF47576">
    <property type="entry name" value="Calponin-homology domain, CH-domain"/>
    <property type="match status" value="1"/>
</dbReference>
<dbReference type="AlphaFoldDB" id="F2UBG6"/>
<organism evidence="4">
    <name type="scientific">Salpingoeca rosetta (strain ATCC 50818 / BSB-021)</name>
    <dbReference type="NCBI Taxonomy" id="946362"/>
    <lineage>
        <taxon>Eukaryota</taxon>
        <taxon>Choanoflagellata</taxon>
        <taxon>Craspedida</taxon>
        <taxon>Salpingoecidae</taxon>
        <taxon>Salpingoeca</taxon>
    </lineage>
</organism>
<dbReference type="Gene3D" id="1.10.418.10">
    <property type="entry name" value="Calponin-like domain"/>
    <property type="match status" value="1"/>
</dbReference>
<dbReference type="InterPro" id="IPR036872">
    <property type="entry name" value="CH_dom_sf"/>
</dbReference>
<feature type="compositionally biased region" description="Basic and acidic residues" evidence="2">
    <location>
        <begin position="843"/>
        <end position="852"/>
    </location>
</feature>
<dbReference type="STRING" id="946362.F2UBG6"/>
<sequence>MQAIAARVTRRGHRHHQQHQHQQQHQHDALLASASGGLMKRHSHSANGHPMCQDDIDVCRHNLRQWIRDEFHMELELGPGLEELRTGVVLCKVAGMIELAQTKALLADGKPWKPMRLKFNEKATIGSFFAKDNVNRFLAWCARYVDKSLLFKLHDLNGHPDRDGAVLGCLTRLARSQVASTTPLDAVEHSVLAGTYEPDVATVTAAANAVLSDHNGTVGDHQGNGAFVITNATTSDQQSLVLAMVDQAVFACPREAATASPFVWSPLQRFVASDTRPRGSVAKILEVFRSPHRAGHHHQHQQQEKPAPPPRHTKPELKTVPSQTLDAKAQRADAHADGNADTQTSAAVTAEQTSGEEARHVAAETTADTSNNTVAVSEQPHPAAHHAHRDIASNGCNPTSSTMADATEPSVLSASSAAPSLSPLMSGEADTNSIDSDDSEASQSLQSSDASCLARGPQRPLPLPKPRRASAATDGGNGSSYGSASRKTSTCSYMSSSGAASSGEATSPTEPAGMWAALKPQLRAASSRASCFSFAGSTTNATPTWSTRTSAADVLAGMKNSLPLPRKLRHRRESEQQQQQQQQQPQQQEQQEQQEACQTAAEETQPSTAPSTPTLRPHNEAEGGNIEKVSKQSSVETIRHVSSSEADTTSTAASSGQGSSVDARVFATSTSKSTAEAGRKAVGGADNTEAAADTVLLTQEELQSRLEEYAEQKLKRTERDHQEALTRLEYERDDLQRRLQALEEAAEEVESSYDEKLKKMQKQRDDAKKIANMLQDSIANLRMDLADSKNESAARIAELEQELTEAKEAAAVVTPSSSTESTATPAPSPATAATPASITPHTSQHDTTAEREEPMFLSRLKASVKQSCDDMRKGLNSADDGAAAAERIRELEAALANAEEEFQTQRAANGFRMVSLSSQVYTLEQANQDLERQIATLRSSLTDALVQHLLPLSNLKTTQIQQMLHSASCPAATGEDASAGSAHEHVAVPQGNTLV</sequence>
<gene>
    <name evidence="3" type="ORF">PTSG_05526</name>
</gene>
<feature type="compositionally biased region" description="Low complexity" evidence="2">
    <location>
        <begin position="812"/>
        <end position="837"/>
    </location>
</feature>
<dbReference type="PANTHER" id="PTHR24330">
    <property type="entry name" value="HOMEOBOX PROTEIN BARH-LIKE"/>
    <property type="match status" value="1"/>
</dbReference>
<dbReference type="CDD" id="cd21204">
    <property type="entry name" value="CH_GAS2-like"/>
    <property type="match status" value="1"/>
</dbReference>
<feature type="compositionally biased region" description="Polar residues" evidence="2">
    <location>
        <begin position="441"/>
        <end position="450"/>
    </location>
</feature>
<feature type="compositionally biased region" description="Polar residues" evidence="2">
    <location>
        <begin position="366"/>
        <end position="376"/>
    </location>
</feature>
<name>F2UBG6_SALR5</name>
<feature type="compositionally biased region" description="Basic and acidic residues" evidence="2">
    <location>
        <begin position="328"/>
        <end position="338"/>
    </location>
</feature>
<dbReference type="eggNOG" id="KOG0516">
    <property type="taxonomic scope" value="Eukaryota"/>
</dbReference>
<feature type="compositionally biased region" description="Low complexity" evidence="2">
    <location>
        <begin position="576"/>
        <end position="606"/>
    </location>
</feature>
<evidence type="ECO:0000256" key="1">
    <source>
        <dbReference type="SAM" id="Coils"/>
    </source>
</evidence>
<proteinExistence type="predicted"/>